<reference evidence="1" key="1">
    <citation type="submission" date="2021-06" db="EMBL/GenBank/DDBJ databases">
        <authorList>
            <person name="Kallberg Y."/>
            <person name="Tangrot J."/>
            <person name="Rosling A."/>
        </authorList>
    </citation>
    <scope>NUCLEOTIDE SEQUENCE</scope>
    <source>
        <strain evidence="1">UK204</strain>
    </source>
</reference>
<keyword evidence="2" id="KW-1185">Reference proteome</keyword>
<accession>A0A9N8W3G2</accession>
<gene>
    <name evidence="1" type="ORF">FCALED_LOCUS2158</name>
</gene>
<evidence type="ECO:0000313" key="2">
    <source>
        <dbReference type="Proteomes" id="UP000789570"/>
    </source>
</evidence>
<dbReference type="Proteomes" id="UP000789570">
    <property type="component" value="Unassembled WGS sequence"/>
</dbReference>
<name>A0A9N8W3G2_9GLOM</name>
<comment type="caution">
    <text evidence="1">The sequence shown here is derived from an EMBL/GenBank/DDBJ whole genome shotgun (WGS) entry which is preliminary data.</text>
</comment>
<organism evidence="1 2">
    <name type="scientific">Funneliformis caledonium</name>
    <dbReference type="NCBI Taxonomy" id="1117310"/>
    <lineage>
        <taxon>Eukaryota</taxon>
        <taxon>Fungi</taxon>
        <taxon>Fungi incertae sedis</taxon>
        <taxon>Mucoromycota</taxon>
        <taxon>Glomeromycotina</taxon>
        <taxon>Glomeromycetes</taxon>
        <taxon>Glomerales</taxon>
        <taxon>Glomeraceae</taxon>
        <taxon>Funneliformis</taxon>
    </lineage>
</organism>
<evidence type="ECO:0000313" key="1">
    <source>
        <dbReference type="EMBL" id="CAG8469667.1"/>
    </source>
</evidence>
<dbReference type="AlphaFoldDB" id="A0A9N8W3G2"/>
<sequence length="80" mass="9432">MYYNEITFNDPNTDDDLEIITEEPIEIEETLNLSNSRFLQVTENSGRANNNELENEPFDLEAFYQEEDYNPTELATMFLN</sequence>
<protein>
    <submittedName>
        <fullName evidence="1">7319_t:CDS:1</fullName>
    </submittedName>
</protein>
<dbReference type="EMBL" id="CAJVPQ010000313">
    <property type="protein sequence ID" value="CAG8469667.1"/>
    <property type="molecule type" value="Genomic_DNA"/>
</dbReference>
<proteinExistence type="predicted"/>